<dbReference type="EMBL" id="CP003539">
    <property type="protein sequence ID" value="AFX98500.1"/>
    <property type="molecule type" value="Genomic_DNA"/>
</dbReference>
<evidence type="ECO:0000313" key="3">
    <source>
        <dbReference type="Proteomes" id="UP000010077"/>
    </source>
</evidence>
<sequence length="87" mass="10247">MCARLVFKIFIIMFFILKFLSLAIIIGITSVIFCAIWCVCYTFKNRILMKNMNSRTVSRDNQNDTVELIYDKRTGEYVISNPHDEQK</sequence>
<feature type="transmembrane region" description="Helical" evidence="1">
    <location>
        <begin position="12"/>
        <end position="43"/>
    </location>
</feature>
<dbReference type="AlphaFoldDB" id="K7YFY4"/>
<protein>
    <submittedName>
        <fullName evidence="2">Uncharacterized protein</fullName>
    </submittedName>
</protein>
<evidence type="ECO:0000256" key="1">
    <source>
        <dbReference type="SAM" id="Phobius"/>
    </source>
</evidence>
<accession>K7YFY4</accession>
<organism evidence="2 3">
    <name type="scientific">Candidatus Endolissoclinum faulkneri L2</name>
    <dbReference type="NCBI Taxonomy" id="1193729"/>
    <lineage>
        <taxon>Bacteria</taxon>
        <taxon>Pseudomonadati</taxon>
        <taxon>Pseudomonadota</taxon>
        <taxon>Alphaproteobacteria</taxon>
        <taxon>Rhodospirillales</taxon>
        <taxon>Rhodospirillaceae</taxon>
        <taxon>Candidatus Endolissoclinum</taxon>
    </lineage>
</organism>
<keyword evidence="1" id="KW-0472">Membrane</keyword>
<name>K7YFY4_9PROT</name>
<dbReference type="Proteomes" id="UP000010077">
    <property type="component" value="Chromosome"/>
</dbReference>
<keyword evidence="3" id="KW-1185">Reference proteome</keyword>
<dbReference type="HOGENOM" id="CLU_2477563_0_0_5"/>
<evidence type="ECO:0000313" key="2">
    <source>
        <dbReference type="EMBL" id="AFX98500.1"/>
    </source>
</evidence>
<keyword evidence="1" id="KW-0812">Transmembrane</keyword>
<proteinExistence type="predicted"/>
<gene>
    <name evidence="2" type="ORF">A1OE_301</name>
</gene>
<keyword evidence="1" id="KW-1133">Transmembrane helix</keyword>
<reference evidence="2 3" key="1">
    <citation type="journal article" date="2012" name="Proc. Natl. Acad. Sci. U.S.A.">
        <title>Genome streamlining and chemical defense in a coral reef symbiosis.</title>
        <authorList>
            <person name="Kwan J.C."/>
            <person name="Donia M.S."/>
            <person name="Han A.W."/>
            <person name="Hirose E."/>
            <person name="Haygood M.G."/>
            <person name="Schmidt E.W."/>
        </authorList>
    </citation>
    <scope>NUCLEOTIDE SEQUENCE [LARGE SCALE GENOMIC DNA]</scope>
    <source>
        <strain evidence="2 3">L2</strain>
    </source>
</reference>
<dbReference type="KEGG" id="thal:A1OE_301"/>